<dbReference type="InterPro" id="IPR050231">
    <property type="entry name" value="Iron_ascorbate_oxido_reductase"/>
</dbReference>
<keyword evidence="4" id="KW-1133">Transmembrane helix</keyword>
<dbReference type="SUPFAM" id="SSF51197">
    <property type="entry name" value="Clavaminate synthase-like"/>
    <property type="match status" value="1"/>
</dbReference>
<evidence type="ECO:0000256" key="4">
    <source>
        <dbReference type="SAM" id="Phobius"/>
    </source>
</evidence>
<accession>A0A6N2NCJ8</accession>
<name>A0A6N2NCJ8_SALVM</name>
<keyword evidence="2 3" id="KW-0408">Iron</keyword>
<feature type="transmembrane region" description="Helical" evidence="4">
    <location>
        <begin position="344"/>
        <end position="369"/>
    </location>
</feature>
<dbReference type="PROSITE" id="PS51471">
    <property type="entry name" value="FE2OG_OXY"/>
    <property type="match status" value="1"/>
</dbReference>
<dbReference type="Gene3D" id="2.60.120.330">
    <property type="entry name" value="B-lactam Antibiotic, Isopenicillin N Synthase, Chain"/>
    <property type="match status" value="1"/>
</dbReference>
<dbReference type="InterPro" id="IPR005123">
    <property type="entry name" value="Oxoglu/Fe-dep_dioxygenase_dom"/>
</dbReference>
<keyword evidence="1 3" id="KW-0479">Metal-binding</keyword>
<dbReference type="InterPro" id="IPR027443">
    <property type="entry name" value="IPNS-like_sf"/>
</dbReference>
<evidence type="ECO:0000313" key="6">
    <source>
        <dbReference type="EMBL" id="VFU63835.1"/>
    </source>
</evidence>
<dbReference type="EMBL" id="CAADRP010002229">
    <property type="protein sequence ID" value="VFU63835.1"/>
    <property type="molecule type" value="Genomic_DNA"/>
</dbReference>
<evidence type="ECO:0000256" key="1">
    <source>
        <dbReference type="ARBA" id="ARBA00022723"/>
    </source>
</evidence>
<dbReference type="Pfam" id="PF14226">
    <property type="entry name" value="DIOX_N"/>
    <property type="match status" value="1"/>
</dbReference>
<evidence type="ECO:0000256" key="3">
    <source>
        <dbReference type="RuleBase" id="RU003682"/>
    </source>
</evidence>
<dbReference type="GO" id="GO:0046872">
    <property type="term" value="F:metal ion binding"/>
    <property type="evidence" value="ECO:0007669"/>
    <property type="project" value="UniProtKB-KW"/>
</dbReference>
<keyword evidence="4" id="KW-0812">Transmembrane</keyword>
<organism evidence="6">
    <name type="scientific">Salix viminalis</name>
    <name type="common">Common osier</name>
    <name type="synonym">Basket willow</name>
    <dbReference type="NCBI Taxonomy" id="40686"/>
    <lineage>
        <taxon>Eukaryota</taxon>
        <taxon>Viridiplantae</taxon>
        <taxon>Streptophyta</taxon>
        <taxon>Embryophyta</taxon>
        <taxon>Tracheophyta</taxon>
        <taxon>Spermatophyta</taxon>
        <taxon>Magnoliopsida</taxon>
        <taxon>eudicotyledons</taxon>
        <taxon>Gunneridae</taxon>
        <taxon>Pentapetalae</taxon>
        <taxon>rosids</taxon>
        <taxon>fabids</taxon>
        <taxon>Malpighiales</taxon>
        <taxon>Salicaceae</taxon>
        <taxon>Saliceae</taxon>
        <taxon>Salix</taxon>
    </lineage>
</organism>
<sequence>MSLLMDSTSSSLLLSPPPYHAKDETGSTLVFDSSFLQKQASLPSEFIWPHGDLVHSEDELKEPVIDLEGFLKGDEAATARAAELVRTACSNHGFFQVDTSLIRAAHEEIDKIFKLPLDRKLSVRRKPGDVSGYSGAHAHRYSSKMPWKETFSFGYHGDDHDSVPLSYCEAMKKVSLVIFELLAISLGVDRLNYRKFFEDGSSIMRCNYYPPCNNSALTLGTGGGLQVFADNKWLAIRPRPDALVVNIGDTFMALSNGRYRSCLHRAVVNRESERRSLVFFVSPNEEKVVRPPQDLVCREGQRTYPDFTWSDLLEFTQKHYRADVLRSRASFNGFYLQNHRTFSYLFRMLSMISLWFCGFFFLTLIKFLMKLRYRFESIRYFHVQSQSPCSESDGSSSRSSIVC</sequence>
<evidence type="ECO:0000256" key="2">
    <source>
        <dbReference type="ARBA" id="ARBA00023004"/>
    </source>
</evidence>
<evidence type="ECO:0000259" key="5">
    <source>
        <dbReference type="PROSITE" id="PS51471"/>
    </source>
</evidence>
<comment type="similarity">
    <text evidence="3">Belongs to the iron/ascorbate-dependent oxidoreductase family.</text>
</comment>
<keyword evidence="4" id="KW-0472">Membrane</keyword>
<feature type="domain" description="Fe2OG dioxygenase" evidence="5">
    <location>
        <begin position="132"/>
        <end position="283"/>
    </location>
</feature>
<protein>
    <recommendedName>
        <fullName evidence="5">Fe2OG dioxygenase domain-containing protein</fullName>
    </recommendedName>
</protein>
<dbReference type="GO" id="GO:0016491">
    <property type="term" value="F:oxidoreductase activity"/>
    <property type="evidence" value="ECO:0007669"/>
    <property type="project" value="UniProtKB-KW"/>
</dbReference>
<dbReference type="PANTHER" id="PTHR47990">
    <property type="entry name" value="2-OXOGLUTARATE (2OG) AND FE(II)-DEPENDENT OXYGENASE SUPERFAMILY PROTEIN-RELATED"/>
    <property type="match status" value="1"/>
</dbReference>
<gene>
    <name evidence="6" type="ORF">SVIM_LOCUS487068</name>
</gene>
<keyword evidence="3" id="KW-0560">Oxidoreductase</keyword>
<reference evidence="6" key="1">
    <citation type="submission" date="2019-03" db="EMBL/GenBank/DDBJ databases">
        <authorList>
            <person name="Mank J."/>
            <person name="Almeida P."/>
        </authorList>
    </citation>
    <scope>NUCLEOTIDE SEQUENCE</scope>
    <source>
        <strain evidence="6">78183</strain>
    </source>
</reference>
<dbReference type="Pfam" id="PF03171">
    <property type="entry name" value="2OG-FeII_Oxy"/>
    <property type="match status" value="1"/>
</dbReference>
<dbReference type="InterPro" id="IPR044861">
    <property type="entry name" value="IPNS-like_FE2OG_OXY"/>
</dbReference>
<proteinExistence type="inferred from homology"/>
<dbReference type="InterPro" id="IPR026992">
    <property type="entry name" value="DIOX_N"/>
</dbReference>
<dbReference type="AlphaFoldDB" id="A0A6N2NCJ8"/>